<evidence type="ECO:0000313" key="2">
    <source>
        <dbReference type="Proteomes" id="UP000184112"/>
    </source>
</evidence>
<gene>
    <name evidence="1" type="ORF">SAMN05444388_11446</name>
</gene>
<organism evidence="1 2">
    <name type="scientific">Flavobacterium johnsoniae</name>
    <name type="common">Cytophaga johnsonae</name>
    <dbReference type="NCBI Taxonomy" id="986"/>
    <lineage>
        <taxon>Bacteria</taxon>
        <taxon>Pseudomonadati</taxon>
        <taxon>Bacteroidota</taxon>
        <taxon>Flavobacteriia</taxon>
        <taxon>Flavobacteriales</taxon>
        <taxon>Flavobacteriaceae</taxon>
        <taxon>Flavobacterium</taxon>
    </lineage>
</organism>
<dbReference type="AlphaFoldDB" id="A0A1M5UM10"/>
<reference evidence="1 2" key="1">
    <citation type="submission" date="2016-11" db="EMBL/GenBank/DDBJ databases">
        <authorList>
            <person name="Jaros S."/>
            <person name="Januszkiewicz K."/>
            <person name="Wedrychowicz H."/>
        </authorList>
    </citation>
    <scope>NUCLEOTIDE SEQUENCE [LARGE SCALE GENOMIC DNA]</scope>
    <source>
        <strain evidence="1 2">DSM 6792</strain>
    </source>
</reference>
<accession>A0A1M5UM10</accession>
<dbReference type="Proteomes" id="UP000184112">
    <property type="component" value="Unassembled WGS sequence"/>
</dbReference>
<evidence type="ECO:0000313" key="1">
    <source>
        <dbReference type="EMBL" id="SHH63916.1"/>
    </source>
</evidence>
<dbReference type="RefSeq" id="WP_073410982.1">
    <property type="nucleotide sequence ID" value="NZ_FQWH01000014.1"/>
</dbReference>
<protein>
    <submittedName>
        <fullName evidence="1">Uncharacterized protein</fullName>
    </submittedName>
</protein>
<dbReference type="EMBL" id="FQWH01000014">
    <property type="protein sequence ID" value="SHH63916.1"/>
    <property type="molecule type" value="Genomic_DNA"/>
</dbReference>
<sequence length="496" mass="55148">MFETLAAKILDAANKHQELISVKNKGNLVSFFAEQNEIRVFVTNTNGFGHQVSTVNIMQRIISYGYNKNITCIYDDSPNADLATIKKLALLLPQIILNPSGPPNPITINGATISFQPTSTYNPADKIKFGITGGYDDATNLSVKYNTESFIVLQPFQWSKAAYGNSILFGEDKLSLDTLEAIGPRFTDRGFYMSDPTLTDQDWDLYMDDPSIGMRCEYANYIYSFAENDDPEEKKISLCSAYGMTDAYNGLTTLTSTSYYLLFNLALSILYAQKNSSQKTRAVILVLANVKDESYSILKNYFAGKDTSGEPFTNKNLLQFLKEYDVVNNAKILTNLSNKALENAIDSLVDGQVLIVSLPGLPPPVFNQMMYASDLPFVFEGKNTANLAINFSNPYYYLAKDSAGVLYPTVPLNAVENNAAAGSCQQIANSMQTGPAFWPEDNAQSAAFQMGNFTIETKNQGNVYSQYFSEVKDFYHDELNDKLLLSLFVFINRINS</sequence>
<proteinExistence type="predicted"/>
<name>A0A1M5UM10_FLAJO</name>